<dbReference type="InterPro" id="IPR010415">
    <property type="entry name" value="LpxI_C"/>
</dbReference>
<protein>
    <submittedName>
        <fullName evidence="3">UDP-2,3-diacylglucosamine diphosphatase LpxI</fullName>
        <ecNumber evidence="3">3.6.1.54</ecNumber>
    </submittedName>
</protein>
<dbReference type="AlphaFoldDB" id="A0A943ECJ9"/>
<reference evidence="3" key="1">
    <citation type="submission" date="2021-02" db="EMBL/GenBank/DDBJ databases">
        <title>Infant gut strain persistence is associated with maternal origin, phylogeny, and functional potential including surface adhesion and iron acquisition.</title>
        <authorList>
            <person name="Lou Y.C."/>
        </authorList>
    </citation>
    <scope>NUCLEOTIDE SEQUENCE</scope>
    <source>
        <strain evidence="3">L3_106_000M1_dasL3_106_000M1_concoct_15</strain>
    </source>
</reference>
<evidence type="ECO:0000259" key="2">
    <source>
        <dbReference type="Pfam" id="PF17930"/>
    </source>
</evidence>
<dbReference type="Pfam" id="PF17930">
    <property type="entry name" value="LpxI_N"/>
    <property type="match status" value="1"/>
</dbReference>
<evidence type="ECO:0000259" key="1">
    <source>
        <dbReference type="Pfam" id="PF06230"/>
    </source>
</evidence>
<dbReference type="Gene3D" id="3.40.50.20">
    <property type="match status" value="1"/>
</dbReference>
<dbReference type="Proteomes" id="UP000754226">
    <property type="component" value="Unassembled WGS sequence"/>
</dbReference>
<dbReference type="InterPro" id="IPR041255">
    <property type="entry name" value="LpxI_N"/>
</dbReference>
<dbReference type="InterPro" id="IPR053174">
    <property type="entry name" value="LpxI"/>
</dbReference>
<dbReference type="Pfam" id="PF06230">
    <property type="entry name" value="LpxI_C"/>
    <property type="match status" value="1"/>
</dbReference>
<comment type="caution">
    <text evidence="3">The sequence shown here is derived from an EMBL/GenBank/DDBJ whole genome shotgun (WGS) entry which is preliminary data.</text>
</comment>
<sequence>MMEKTLGVLAGVGHLPVDVVRGAKQAGYRTVAIALVPETHEDLPKEADVFYAINIGKVGKIFSTLKNEGVSEVTMIGKVTKEILYKGGILIPDWQAVKLLMSLPDRHDDTIMNALVAKLEETGIHVMDQTLFLKHIMPEEGVLSRRKPTDKEWEDMKYGFRMAKKIGGLDIGQTVVVKDMAIMAVEAIEGTDACIKRGGSLGRGAIVAKTAKPAQDHRFDVPGVGVKTMESMIESGCAGIVMETGRTLFVEREQALALANEHNLVVVSMSEETAGR</sequence>
<dbReference type="EC" id="3.6.1.54" evidence="3"/>
<accession>A0A943ECJ9</accession>
<feature type="domain" description="LpxI C-terminal" evidence="1">
    <location>
        <begin position="139"/>
        <end position="267"/>
    </location>
</feature>
<dbReference type="EMBL" id="JAGZCZ010000001">
    <property type="protein sequence ID" value="MBS5518913.1"/>
    <property type="molecule type" value="Genomic_DNA"/>
</dbReference>
<dbReference type="PANTHER" id="PTHR39962">
    <property type="entry name" value="BLL4848 PROTEIN"/>
    <property type="match status" value="1"/>
</dbReference>
<evidence type="ECO:0000313" key="4">
    <source>
        <dbReference type="Proteomes" id="UP000754226"/>
    </source>
</evidence>
<organism evidence="3 4">
    <name type="scientific">Acidaminococcus intestini</name>
    <dbReference type="NCBI Taxonomy" id="187327"/>
    <lineage>
        <taxon>Bacteria</taxon>
        <taxon>Bacillati</taxon>
        <taxon>Bacillota</taxon>
        <taxon>Negativicutes</taxon>
        <taxon>Acidaminococcales</taxon>
        <taxon>Acidaminococcaceae</taxon>
        <taxon>Acidaminococcus</taxon>
    </lineage>
</organism>
<gene>
    <name evidence="3" type="primary">lpxI</name>
    <name evidence="3" type="ORF">KHX13_00995</name>
</gene>
<feature type="domain" description="LpxI N-terminal" evidence="2">
    <location>
        <begin position="6"/>
        <end position="135"/>
    </location>
</feature>
<dbReference type="PANTHER" id="PTHR39962:SF1">
    <property type="entry name" value="LPXI FAMILY PROTEIN"/>
    <property type="match status" value="1"/>
</dbReference>
<name>A0A943ECJ9_9FIRM</name>
<dbReference type="InterPro" id="IPR043167">
    <property type="entry name" value="LpxI_C_sf"/>
</dbReference>
<keyword evidence="3" id="KW-0378">Hydrolase</keyword>
<proteinExistence type="predicted"/>
<dbReference type="Gene3D" id="3.40.140.80">
    <property type="match status" value="1"/>
</dbReference>
<dbReference type="GO" id="GO:0016787">
    <property type="term" value="F:hydrolase activity"/>
    <property type="evidence" value="ECO:0007669"/>
    <property type="project" value="UniProtKB-KW"/>
</dbReference>
<evidence type="ECO:0000313" key="3">
    <source>
        <dbReference type="EMBL" id="MBS5518913.1"/>
    </source>
</evidence>